<protein>
    <recommendedName>
        <fullName evidence="3">Transcriptional regulator</fullName>
    </recommendedName>
</protein>
<gene>
    <name evidence="1" type="ORF">NARC_80111</name>
</gene>
<dbReference type="SUPFAM" id="SSF46785">
    <property type="entry name" value="Winged helix' DNA-binding domain"/>
    <property type="match status" value="1"/>
</dbReference>
<dbReference type="InterPro" id="IPR011991">
    <property type="entry name" value="ArsR-like_HTH"/>
</dbReference>
<dbReference type="AlphaFoldDB" id="A0A557SUV2"/>
<accession>A0A557SUV2</accession>
<evidence type="ECO:0008006" key="3">
    <source>
        <dbReference type="Google" id="ProtNLM"/>
    </source>
</evidence>
<evidence type="ECO:0000313" key="1">
    <source>
        <dbReference type="EMBL" id="TVP40383.1"/>
    </source>
</evidence>
<name>A0A557SUV2_9ARCH</name>
<dbReference type="Proteomes" id="UP000315289">
    <property type="component" value="Unassembled WGS sequence"/>
</dbReference>
<dbReference type="RefSeq" id="WP_144731611.1">
    <property type="nucleotide sequence ID" value="NZ_ML675584.1"/>
</dbReference>
<reference evidence="1 2" key="1">
    <citation type="journal article" date="2019" name="Front. Microbiol.">
        <title>Ammonia Oxidation by the Arctic Terrestrial Thaumarchaeote Candidatus Nitrosocosmicus arcticus Is Stimulated by Increasing Temperatures.</title>
        <authorList>
            <person name="Alves R.J.E."/>
            <person name="Kerou M."/>
            <person name="Zappe A."/>
            <person name="Bittner R."/>
            <person name="Abby S.S."/>
            <person name="Schmidt H.A."/>
            <person name="Pfeifer K."/>
            <person name="Schleper C."/>
        </authorList>
    </citation>
    <scope>NUCLEOTIDE SEQUENCE [LARGE SCALE GENOMIC DNA]</scope>
    <source>
        <strain evidence="1 2">Kfb</strain>
    </source>
</reference>
<organism evidence="1 2">
    <name type="scientific">Candidatus Nitrosocosmicus arcticus</name>
    <dbReference type="NCBI Taxonomy" id="2035267"/>
    <lineage>
        <taxon>Archaea</taxon>
        <taxon>Nitrososphaerota</taxon>
        <taxon>Nitrososphaeria</taxon>
        <taxon>Nitrososphaerales</taxon>
        <taxon>Nitrososphaeraceae</taxon>
        <taxon>Candidatus Nitrosocosmicus</taxon>
    </lineage>
</organism>
<dbReference type="OrthoDB" id="56972at2157"/>
<dbReference type="EMBL" id="VOAH01000008">
    <property type="protein sequence ID" value="TVP40383.1"/>
    <property type="molecule type" value="Genomic_DNA"/>
</dbReference>
<evidence type="ECO:0000313" key="2">
    <source>
        <dbReference type="Proteomes" id="UP000315289"/>
    </source>
</evidence>
<dbReference type="PANTHER" id="PTHR38600:SF2">
    <property type="entry name" value="SLL0088 PROTEIN"/>
    <property type="match status" value="1"/>
</dbReference>
<dbReference type="Gene3D" id="1.10.10.10">
    <property type="entry name" value="Winged helix-like DNA-binding domain superfamily/Winged helix DNA-binding domain"/>
    <property type="match status" value="1"/>
</dbReference>
<dbReference type="CDD" id="cd00090">
    <property type="entry name" value="HTH_ARSR"/>
    <property type="match status" value="1"/>
</dbReference>
<dbReference type="InterPro" id="IPR036388">
    <property type="entry name" value="WH-like_DNA-bd_sf"/>
</dbReference>
<dbReference type="InterPro" id="IPR036390">
    <property type="entry name" value="WH_DNA-bd_sf"/>
</dbReference>
<dbReference type="PANTHER" id="PTHR38600">
    <property type="entry name" value="TRANSCRIPTIONAL REGULATORY PROTEIN"/>
    <property type="match status" value="1"/>
</dbReference>
<sequence>MKSETFSQSDPKRKILYFLKVMRQAGLKDLSKVMKISRMGVHKHLSDLQDRGLVESIEIRKGVGRPIMQYSLTSNGKTAFPKSYGEIATHALDYLEKRMGKGAVESVLRERQKELFEKYSTRLKDMKFNEKVKELARIRDEEGYIAESKKDGKNNSHTLLEYNCPIIMIAEKHWEACSIETELFENVLDANVEVTHRAAKGDSICKFLIKEKTGFL</sequence>
<keyword evidence="2" id="KW-1185">Reference proteome</keyword>
<comment type="caution">
    <text evidence="1">The sequence shown here is derived from an EMBL/GenBank/DDBJ whole genome shotgun (WGS) entry which is preliminary data.</text>
</comment>
<proteinExistence type="predicted"/>